<accession>A0A4P9WJM7</accession>
<evidence type="ECO:0000313" key="3">
    <source>
        <dbReference type="Proteomes" id="UP000269721"/>
    </source>
</evidence>
<feature type="compositionally biased region" description="Polar residues" evidence="1">
    <location>
        <begin position="262"/>
        <end position="273"/>
    </location>
</feature>
<organism evidence="2 3">
    <name type="scientific">Blyttiomyces helicus</name>
    <dbReference type="NCBI Taxonomy" id="388810"/>
    <lineage>
        <taxon>Eukaryota</taxon>
        <taxon>Fungi</taxon>
        <taxon>Fungi incertae sedis</taxon>
        <taxon>Chytridiomycota</taxon>
        <taxon>Chytridiomycota incertae sedis</taxon>
        <taxon>Chytridiomycetes</taxon>
        <taxon>Chytridiomycetes incertae sedis</taxon>
        <taxon>Blyttiomyces</taxon>
    </lineage>
</organism>
<dbReference type="Proteomes" id="UP000269721">
    <property type="component" value="Unassembled WGS sequence"/>
</dbReference>
<dbReference type="EMBL" id="KZ995351">
    <property type="protein sequence ID" value="RKO90846.1"/>
    <property type="molecule type" value="Genomic_DNA"/>
</dbReference>
<name>A0A4P9WJM7_9FUNG</name>
<evidence type="ECO:0000313" key="2">
    <source>
        <dbReference type="EMBL" id="RKO90846.1"/>
    </source>
</evidence>
<protein>
    <submittedName>
        <fullName evidence="2">Uncharacterized protein</fullName>
    </submittedName>
</protein>
<keyword evidence="3" id="KW-1185">Reference proteome</keyword>
<evidence type="ECO:0000256" key="1">
    <source>
        <dbReference type="SAM" id="MobiDB-lite"/>
    </source>
</evidence>
<sequence length="407" mass="44419">MAFRGASLLVQAGLYTCEQLPAHGRLFQFKNGGRGVELSALPLGLPEWSAGEEVIETRCRACKKFVKWSGDGRAGGGTRMSGLCLQPASVSDENVRLGDGVSRFHIHAEKLREVEGDGVGPVSVEEAEVGVKGRDRAMGEEGPGAGGRAVGVSIGSVGIFAPEVGLLKQTEWGLGSGTGVRVGGREVLGGGDRGVGVTIVQFGQLLLERLLRENAFFAITSQCTMQPRNHGIGNENFLWFRSVSRSDMESRAAPTRPMDFTKSPTETWGLPNASQTRQGQHIWPLECKDKELQLNEAMRGCILILVGNPDNQSSCRGWLWSSHQCLLNVVELLLLNVFALQTSASADSWEDDAMHSGMNTWTRTRKPSRMSEPRLERLKREFEAFSMIVCVREKAARNTGRLRCAFS</sequence>
<reference evidence="3" key="1">
    <citation type="journal article" date="2018" name="Nat. Microbiol.">
        <title>Leveraging single-cell genomics to expand the fungal tree of life.</title>
        <authorList>
            <person name="Ahrendt S.R."/>
            <person name="Quandt C.A."/>
            <person name="Ciobanu D."/>
            <person name="Clum A."/>
            <person name="Salamov A."/>
            <person name="Andreopoulos B."/>
            <person name="Cheng J.F."/>
            <person name="Woyke T."/>
            <person name="Pelin A."/>
            <person name="Henrissat B."/>
            <person name="Reynolds N.K."/>
            <person name="Benny G.L."/>
            <person name="Smith M.E."/>
            <person name="James T.Y."/>
            <person name="Grigoriev I.V."/>
        </authorList>
    </citation>
    <scope>NUCLEOTIDE SEQUENCE [LARGE SCALE GENOMIC DNA]</scope>
</reference>
<feature type="region of interest" description="Disordered" evidence="1">
    <location>
        <begin position="251"/>
        <end position="273"/>
    </location>
</feature>
<dbReference type="AlphaFoldDB" id="A0A4P9WJM7"/>
<proteinExistence type="predicted"/>
<gene>
    <name evidence="2" type="ORF">BDK51DRAFT_30872</name>
</gene>